<dbReference type="InterPro" id="IPR016181">
    <property type="entry name" value="Acyl_CoA_acyltransferase"/>
</dbReference>
<gene>
    <name evidence="5" type="ORF">OV079_49090</name>
</gene>
<evidence type="ECO:0000256" key="2">
    <source>
        <dbReference type="ARBA" id="ARBA00023315"/>
    </source>
</evidence>
<evidence type="ECO:0000313" key="5">
    <source>
        <dbReference type="EMBL" id="MCY1013357.1"/>
    </source>
</evidence>
<evidence type="ECO:0000256" key="3">
    <source>
        <dbReference type="ARBA" id="ARBA00038502"/>
    </source>
</evidence>
<dbReference type="GO" id="GO:0008999">
    <property type="term" value="F:protein-N-terminal-alanine acetyltransferase activity"/>
    <property type="evidence" value="ECO:0007669"/>
    <property type="project" value="TreeGrafter"/>
</dbReference>
<dbReference type="InterPro" id="IPR051531">
    <property type="entry name" value="N-acetyltransferase"/>
</dbReference>
<name>A0A9X3EZT9_9BACT</name>
<dbReference type="SUPFAM" id="SSF55729">
    <property type="entry name" value="Acyl-CoA N-acyltransferases (Nat)"/>
    <property type="match status" value="1"/>
</dbReference>
<organism evidence="5 6">
    <name type="scientific">Nannocystis pusilla</name>
    <dbReference type="NCBI Taxonomy" id="889268"/>
    <lineage>
        <taxon>Bacteria</taxon>
        <taxon>Pseudomonadati</taxon>
        <taxon>Myxococcota</taxon>
        <taxon>Polyangia</taxon>
        <taxon>Nannocystales</taxon>
        <taxon>Nannocystaceae</taxon>
        <taxon>Nannocystis</taxon>
    </lineage>
</organism>
<dbReference type="Gene3D" id="3.40.630.30">
    <property type="match status" value="1"/>
</dbReference>
<evidence type="ECO:0000313" key="6">
    <source>
        <dbReference type="Proteomes" id="UP001150924"/>
    </source>
</evidence>
<dbReference type="PROSITE" id="PS51186">
    <property type="entry name" value="GNAT"/>
    <property type="match status" value="1"/>
</dbReference>
<evidence type="ECO:0000259" key="4">
    <source>
        <dbReference type="PROSITE" id="PS51186"/>
    </source>
</evidence>
<dbReference type="EMBL" id="JAPNKE010000002">
    <property type="protein sequence ID" value="MCY1013357.1"/>
    <property type="molecule type" value="Genomic_DNA"/>
</dbReference>
<reference evidence="5" key="1">
    <citation type="submission" date="2022-11" db="EMBL/GenBank/DDBJ databases">
        <title>Minimal conservation of predation-associated metabolite biosynthetic gene clusters underscores biosynthetic potential of Myxococcota including descriptions for ten novel species: Archangium lansinium sp. nov., Myxococcus landrumus sp. nov., Nannocystis bai.</title>
        <authorList>
            <person name="Ahearne A."/>
            <person name="Stevens C."/>
            <person name="Phillips K."/>
        </authorList>
    </citation>
    <scope>NUCLEOTIDE SEQUENCE</scope>
    <source>
        <strain evidence="5">Na p29</strain>
    </source>
</reference>
<dbReference type="Proteomes" id="UP001150924">
    <property type="component" value="Unassembled WGS sequence"/>
</dbReference>
<dbReference type="AlphaFoldDB" id="A0A9X3EZT9"/>
<dbReference type="RefSeq" id="WP_267777224.1">
    <property type="nucleotide sequence ID" value="NZ_JAPNKE010000002.1"/>
</dbReference>
<dbReference type="PANTHER" id="PTHR43792:SF8">
    <property type="entry name" value="[RIBOSOMAL PROTEIN US5]-ALANINE N-ACETYLTRANSFERASE"/>
    <property type="match status" value="1"/>
</dbReference>
<protein>
    <submittedName>
        <fullName evidence="5">GNAT family protein</fullName>
    </submittedName>
</protein>
<dbReference type="PANTHER" id="PTHR43792">
    <property type="entry name" value="GNAT FAMILY, PUTATIVE (AFU_ORTHOLOGUE AFUA_3G00765)-RELATED-RELATED"/>
    <property type="match status" value="1"/>
</dbReference>
<accession>A0A9X3EZT9</accession>
<feature type="domain" description="N-acetyltransferase" evidence="4">
    <location>
        <begin position="22"/>
        <end position="171"/>
    </location>
</feature>
<dbReference type="InterPro" id="IPR000182">
    <property type="entry name" value="GNAT_dom"/>
</dbReference>
<proteinExistence type="inferred from homology"/>
<keyword evidence="1" id="KW-0808">Transferase</keyword>
<dbReference type="GO" id="GO:0005737">
    <property type="term" value="C:cytoplasm"/>
    <property type="evidence" value="ECO:0007669"/>
    <property type="project" value="TreeGrafter"/>
</dbReference>
<comment type="similarity">
    <text evidence="3">Belongs to the acetyltransferase family. RimJ subfamily.</text>
</comment>
<comment type="caution">
    <text evidence="5">The sequence shown here is derived from an EMBL/GenBank/DDBJ whole genome shotgun (WGS) entry which is preliminary data.</text>
</comment>
<sequence>MSRPLAGASPVSLHTPGKGDESEFLEAMAASGGLHRPWVSPPASQAAFAAYLDRLREPVHTGFFLRVEGRLVGVVNINNIVKGAFCSGYLGYYAFSGGEGRGHMADGLRLVIDRAFGELGLHRVEANIQPGNLRSIALVRRLDFRNEGFSPRYLLVAGEWRDHERWALTVEDRVEGMRPDCR</sequence>
<dbReference type="Pfam" id="PF13302">
    <property type="entry name" value="Acetyltransf_3"/>
    <property type="match status" value="1"/>
</dbReference>
<keyword evidence="2" id="KW-0012">Acyltransferase</keyword>
<keyword evidence="6" id="KW-1185">Reference proteome</keyword>
<evidence type="ECO:0000256" key="1">
    <source>
        <dbReference type="ARBA" id="ARBA00022679"/>
    </source>
</evidence>